<evidence type="ECO:0000313" key="2">
    <source>
        <dbReference type="EMBL" id="USD22684.1"/>
    </source>
</evidence>
<dbReference type="Pfam" id="PF05960">
    <property type="entry name" value="DUF885"/>
    <property type="match status" value="1"/>
</dbReference>
<dbReference type="PROSITE" id="PS51257">
    <property type="entry name" value="PROKAR_LIPOPROTEIN"/>
    <property type="match status" value="1"/>
</dbReference>
<dbReference type="InterPro" id="IPR010281">
    <property type="entry name" value="DUF885"/>
</dbReference>
<dbReference type="PANTHER" id="PTHR33361">
    <property type="entry name" value="GLR0591 PROTEIN"/>
    <property type="match status" value="1"/>
</dbReference>
<dbReference type="EMBL" id="CP092418">
    <property type="protein sequence ID" value="USD22684.1"/>
    <property type="molecule type" value="Genomic_DNA"/>
</dbReference>
<sequence length="607" mass="70247">MKAPLKLLILTSLTLVCACGPQGTDRKRIVPPQVETMIEMRAEMELAFQQLSQQFVNGLWKLFPSWAVREGYYEAAIHLQVPDKAFRAYLLDFAQTYERKFAALDSELLSISSLTDMALIMNFLQRLQWEYTTFKSYQWDPSIYNVSHPFALILNTEYAPLKNRLRTFNTRMRLVPDYYQAAKQAIRRPAAPQLMLAIQQNEGALEVFGTRVENLVESSQMFDDEKEVFRQRLHASREAIKDYVNFLKNLKTSLEKSARFRDFRIGEKLYEEKFRFDIQIDTSASALYLRALEEKQQVHSKMAALTEQLWPKHFPDTQSPSNQMEKVRRLLEKLSLNHASKDTFKEVIEKQIPQLANFVTQHNLLDLHKEKPLIVRTTPPYLRGFAVASINAPGPYDKNANTYYNVLPIENYSDEQANSLLREYNHYTLQILNIHEAIPGHYTQLVYANQSPSIIKTIFGNSAMIEGWAVYAERMMLEAGYGDFSPELWLMYYKWNLRVITNTILDYGVQVKGMTEAEAMNLMVDGAFQQRAEAEGKWRRATLSQVQLTSYFAGFTDILALREEVKNKLGDKFNLKEFHESFLSFGSAPVPIIRELMLTQLEKTGSI</sequence>
<gene>
    <name evidence="2" type="ORF">MJO52_05995</name>
</gene>
<dbReference type="RefSeq" id="WP_252085038.1">
    <property type="nucleotide sequence ID" value="NZ_CP092418.1"/>
</dbReference>
<reference evidence="2" key="1">
    <citation type="submission" date="2022-02" db="EMBL/GenBank/DDBJ databases">
        <title>Coral-associated bacteria.</title>
        <authorList>
            <person name="Tang K."/>
            <person name="Wang X."/>
        </authorList>
    </citation>
    <scope>NUCLEOTIDE SEQUENCE</scope>
    <source>
        <strain evidence="2">SCSIO 43006</strain>
    </source>
</reference>
<name>A0ABY4VEE9_9GAMM</name>
<protein>
    <submittedName>
        <fullName evidence="2">DUF885 domain-containing protein</fullName>
    </submittedName>
</protein>
<feature type="signal peptide" evidence="1">
    <location>
        <begin position="1"/>
        <end position="18"/>
    </location>
</feature>
<evidence type="ECO:0000313" key="3">
    <source>
        <dbReference type="Proteomes" id="UP001055658"/>
    </source>
</evidence>
<accession>A0ABY4VEE9</accession>
<keyword evidence="3" id="KW-1185">Reference proteome</keyword>
<keyword evidence="1" id="KW-0732">Signal</keyword>
<dbReference type="Proteomes" id="UP001055658">
    <property type="component" value="Chromosome"/>
</dbReference>
<evidence type="ECO:0000256" key="1">
    <source>
        <dbReference type="SAM" id="SignalP"/>
    </source>
</evidence>
<proteinExistence type="predicted"/>
<organism evidence="2 3">
    <name type="scientific">Microbulbifer variabilis</name>
    <dbReference type="NCBI Taxonomy" id="266805"/>
    <lineage>
        <taxon>Bacteria</taxon>
        <taxon>Pseudomonadati</taxon>
        <taxon>Pseudomonadota</taxon>
        <taxon>Gammaproteobacteria</taxon>
        <taxon>Cellvibrionales</taxon>
        <taxon>Microbulbiferaceae</taxon>
        <taxon>Microbulbifer</taxon>
    </lineage>
</organism>
<dbReference type="PANTHER" id="PTHR33361:SF15">
    <property type="entry name" value="DUF885 FAMILY LIPOPROTEIN"/>
    <property type="match status" value="1"/>
</dbReference>
<feature type="chain" id="PRO_5047154514" evidence="1">
    <location>
        <begin position="19"/>
        <end position="607"/>
    </location>
</feature>